<evidence type="ECO:0000256" key="5">
    <source>
        <dbReference type="ARBA" id="ARBA00022833"/>
    </source>
</evidence>
<dbReference type="Pfam" id="PF00096">
    <property type="entry name" value="zf-C2H2"/>
    <property type="match status" value="2"/>
</dbReference>
<evidence type="ECO:0000256" key="2">
    <source>
        <dbReference type="ARBA" id="ARBA00022723"/>
    </source>
</evidence>
<dbReference type="SMART" id="SM00355">
    <property type="entry name" value="ZnF_C2H2"/>
    <property type="match status" value="3"/>
</dbReference>
<dbReference type="GO" id="GO:0000981">
    <property type="term" value="F:DNA-binding transcription factor activity, RNA polymerase II-specific"/>
    <property type="evidence" value="ECO:0007669"/>
    <property type="project" value="TreeGrafter"/>
</dbReference>
<dbReference type="InterPro" id="IPR036236">
    <property type="entry name" value="Znf_C2H2_sf"/>
</dbReference>
<feature type="non-terminal residue" evidence="7">
    <location>
        <position position="158"/>
    </location>
</feature>
<dbReference type="GO" id="GO:0008270">
    <property type="term" value="F:zinc ion binding"/>
    <property type="evidence" value="ECO:0007669"/>
    <property type="project" value="UniProtKB-KW"/>
</dbReference>
<name>A0A7R8W1W9_9CRUS</name>
<comment type="subcellular location">
    <subcellularLocation>
        <location evidence="1">Nucleus</location>
    </subcellularLocation>
</comment>
<dbReference type="FunFam" id="3.30.160.60:FF:002343">
    <property type="entry name" value="Zinc finger protein 33A"/>
    <property type="match status" value="1"/>
</dbReference>
<evidence type="ECO:0000313" key="7">
    <source>
        <dbReference type="EMBL" id="CAD7223236.1"/>
    </source>
</evidence>
<dbReference type="GO" id="GO:0000978">
    <property type="term" value="F:RNA polymerase II cis-regulatory region sequence-specific DNA binding"/>
    <property type="evidence" value="ECO:0007669"/>
    <property type="project" value="TreeGrafter"/>
</dbReference>
<evidence type="ECO:0000256" key="6">
    <source>
        <dbReference type="ARBA" id="ARBA00023242"/>
    </source>
</evidence>
<keyword evidence="2" id="KW-0479">Metal-binding</keyword>
<keyword evidence="6" id="KW-0539">Nucleus</keyword>
<dbReference type="FunFam" id="3.30.160.60:FF:002452">
    <property type="entry name" value="zinc finger protein 142 isoform X4"/>
    <property type="match status" value="1"/>
</dbReference>
<accession>A0A7R8W1W9</accession>
<protein>
    <submittedName>
        <fullName evidence="7">Uncharacterized protein</fullName>
    </submittedName>
</protein>
<feature type="non-terminal residue" evidence="7">
    <location>
        <position position="1"/>
    </location>
</feature>
<organism evidence="7">
    <name type="scientific">Cyprideis torosa</name>
    <dbReference type="NCBI Taxonomy" id="163714"/>
    <lineage>
        <taxon>Eukaryota</taxon>
        <taxon>Metazoa</taxon>
        <taxon>Ecdysozoa</taxon>
        <taxon>Arthropoda</taxon>
        <taxon>Crustacea</taxon>
        <taxon>Oligostraca</taxon>
        <taxon>Ostracoda</taxon>
        <taxon>Podocopa</taxon>
        <taxon>Podocopida</taxon>
        <taxon>Cytherocopina</taxon>
        <taxon>Cytheroidea</taxon>
        <taxon>Cytherideidae</taxon>
        <taxon>Cyprideis</taxon>
    </lineage>
</organism>
<keyword evidence="5" id="KW-0862">Zinc</keyword>
<evidence type="ECO:0000256" key="3">
    <source>
        <dbReference type="ARBA" id="ARBA00022737"/>
    </source>
</evidence>
<evidence type="ECO:0000256" key="4">
    <source>
        <dbReference type="ARBA" id="ARBA00022771"/>
    </source>
</evidence>
<keyword evidence="4" id="KW-0863">Zinc-finger</keyword>
<dbReference type="InterPro" id="IPR027756">
    <property type="entry name" value="Ovo-like"/>
</dbReference>
<dbReference type="GO" id="GO:0009913">
    <property type="term" value="P:epidermal cell differentiation"/>
    <property type="evidence" value="ECO:0007669"/>
    <property type="project" value="TreeGrafter"/>
</dbReference>
<dbReference type="Gene3D" id="3.30.160.60">
    <property type="entry name" value="Classic Zinc Finger"/>
    <property type="match status" value="3"/>
</dbReference>
<dbReference type="InterPro" id="IPR013087">
    <property type="entry name" value="Znf_C2H2_type"/>
</dbReference>
<dbReference type="AlphaFoldDB" id="A0A7R8W1W9"/>
<proteinExistence type="predicted"/>
<dbReference type="GO" id="GO:0005634">
    <property type="term" value="C:nucleus"/>
    <property type="evidence" value="ECO:0007669"/>
    <property type="project" value="UniProtKB-SubCell"/>
</dbReference>
<dbReference type="PANTHER" id="PTHR10032">
    <property type="entry name" value="ZINC FINGER PROTEIN WITH KRAB AND SCAN DOMAINS"/>
    <property type="match status" value="1"/>
</dbReference>
<evidence type="ECO:0000256" key="1">
    <source>
        <dbReference type="ARBA" id="ARBA00004123"/>
    </source>
</evidence>
<dbReference type="PROSITE" id="PS00028">
    <property type="entry name" value="ZINC_FINGER_C2H2_1"/>
    <property type="match status" value="3"/>
</dbReference>
<sequence length="158" mass="18344">SNLDFQPSKNDDIEESRLESLFTATVKEELKNRTGTSRKRTFLKLKENIATISGPTKTAKRHECAVCTKCFKYQSYLKRHELLSHLKSHLRSHSGKKPFKCNYCEKLFSQKGHCNEHARIHTGERPHQCNLCSSAFAQAGNLKRHMRTHNEERPYKTL</sequence>
<reference evidence="7" key="1">
    <citation type="submission" date="2020-11" db="EMBL/GenBank/DDBJ databases">
        <authorList>
            <person name="Tran Van P."/>
        </authorList>
    </citation>
    <scope>NUCLEOTIDE SEQUENCE</scope>
</reference>
<dbReference type="PROSITE" id="PS50157">
    <property type="entry name" value="ZINC_FINGER_C2H2_2"/>
    <property type="match status" value="3"/>
</dbReference>
<dbReference type="PANTHER" id="PTHR10032:SF272">
    <property type="entry name" value="OVO-LIKE ZINC FINGER 1A-RELATED"/>
    <property type="match status" value="1"/>
</dbReference>
<dbReference type="OrthoDB" id="6429608at2759"/>
<gene>
    <name evidence="7" type="ORF">CTOB1V02_LOCUS1226</name>
</gene>
<dbReference type="SUPFAM" id="SSF57667">
    <property type="entry name" value="beta-beta-alpha zinc fingers"/>
    <property type="match status" value="1"/>
</dbReference>
<keyword evidence="3" id="KW-0677">Repeat</keyword>
<dbReference type="EMBL" id="OB660171">
    <property type="protein sequence ID" value="CAD7223236.1"/>
    <property type="molecule type" value="Genomic_DNA"/>
</dbReference>